<gene>
    <name evidence="2" type="ORF">GCM10023169_05860</name>
    <name evidence="3" type="ORF">GCM10023169_13520</name>
</gene>
<evidence type="ECO:0000256" key="1">
    <source>
        <dbReference type="SAM" id="Phobius"/>
    </source>
</evidence>
<keyword evidence="1" id="KW-1133">Transmembrane helix</keyword>
<evidence type="ECO:0000313" key="3">
    <source>
        <dbReference type="EMBL" id="GAA4421008.1"/>
    </source>
</evidence>
<reference evidence="3" key="1">
    <citation type="journal article" date="2014" name="Int. J. Syst. Evol. Microbiol.">
        <title>Complete genome of a new Firmicutes species belonging to the dominant human colonic microbiota ('Ruminococcus bicirculans') reveals two chromosomes and a selective capacity to utilize plant glucans.</title>
        <authorList>
            <consortium name="NISC Comparative Sequencing Program"/>
            <person name="Wegmann U."/>
            <person name="Louis P."/>
            <person name="Goesmann A."/>
            <person name="Henrissat B."/>
            <person name="Duncan S.H."/>
            <person name="Flint H.J."/>
        </authorList>
    </citation>
    <scope>NUCLEOTIDE SEQUENCE</scope>
    <source>
        <strain evidence="3">JCM 17810</strain>
    </source>
</reference>
<dbReference type="Pfam" id="PF11222">
    <property type="entry name" value="DUF3017"/>
    <property type="match status" value="1"/>
</dbReference>
<evidence type="ECO:0000313" key="4">
    <source>
        <dbReference type="Proteomes" id="UP001500622"/>
    </source>
</evidence>
<sequence>MTALTAVLGTLVAVCLLTVLVRVSVAIVVLAAALAAAGLVRAVSPTAVIPGARSRAFDVAFLLVLAAALGYLSLWGNATVVGG</sequence>
<accession>A0ABP8L2Q6</accession>
<dbReference type="Proteomes" id="UP001500622">
    <property type="component" value="Unassembled WGS sequence"/>
</dbReference>
<keyword evidence="1" id="KW-0472">Membrane</keyword>
<protein>
    <recommendedName>
        <fullName evidence="5">DUF3017 domain-containing protein</fullName>
    </recommendedName>
</protein>
<dbReference type="EMBL" id="BAABGN010000002">
    <property type="protein sequence ID" value="GAA4417410.1"/>
    <property type="molecule type" value="Genomic_DNA"/>
</dbReference>
<keyword evidence="4" id="KW-1185">Reference proteome</keyword>
<evidence type="ECO:0008006" key="5">
    <source>
        <dbReference type="Google" id="ProtNLM"/>
    </source>
</evidence>
<dbReference type="EMBL" id="BAABGN010000004">
    <property type="protein sequence ID" value="GAA4421008.1"/>
    <property type="molecule type" value="Genomic_DNA"/>
</dbReference>
<name>A0ABP8L2Q6_9MICO</name>
<feature type="transmembrane region" description="Helical" evidence="1">
    <location>
        <begin position="56"/>
        <end position="75"/>
    </location>
</feature>
<evidence type="ECO:0000313" key="2">
    <source>
        <dbReference type="EMBL" id="GAA4417410.1"/>
    </source>
</evidence>
<feature type="transmembrane region" description="Helical" evidence="1">
    <location>
        <begin position="25"/>
        <end position="44"/>
    </location>
</feature>
<organism evidence="3 4">
    <name type="scientific">Georgenia halophila</name>
    <dbReference type="NCBI Taxonomy" id="620889"/>
    <lineage>
        <taxon>Bacteria</taxon>
        <taxon>Bacillati</taxon>
        <taxon>Actinomycetota</taxon>
        <taxon>Actinomycetes</taxon>
        <taxon>Micrococcales</taxon>
        <taxon>Bogoriellaceae</taxon>
        <taxon>Georgenia</taxon>
    </lineage>
</organism>
<comment type="caution">
    <text evidence="3">The sequence shown here is derived from an EMBL/GenBank/DDBJ whole genome shotgun (WGS) entry which is preliminary data.</text>
</comment>
<reference evidence="4" key="2">
    <citation type="journal article" date="2019" name="Int. J. Syst. Evol. Microbiol.">
        <title>The Global Catalogue of Microorganisms (GCM) 10K type strain sequencing project: providing services to taxonomists for standard genome sequencing and annotation.</title>
        <authorList>
            <consortium name="The Broad Institute Genomics Platform"/>
            <consortium name="The Broad Institute Genome Sequencing Center for Infectious Disease"/>
            <person name="Wu L."/>
            <person name="Ma J."/>
        </authorList>
    </citation>
    <scope>NUCLEOTIDE SEQUENCE [LARGE SCALE GENOMIC DNA]</scope>
    <source>
        <strain evidence="4">JCM 17810</strain>
    </source>
</reference>
<proteinExistence type="predicted"/>
<reference evidence="3" key="3">
    <citation type="submission" date="2023-12" db="EMBL/GenBank/DDBJ databases">
        <authorList>
            <person name="Sun Q."/>
            <person name="Inoue M."/>
        </authorList>
    </citation>
    <scope>NUCLEOTIDE SEQUENCE</scope>
    <source>
        <strain evidence="3">JCM 17810</strain>
    </source>
</reference>
<keyword evidence="1" id="KW-0812">Transmembrane</keyword>
<dbReference type="InterPro" id="IPR021385">
    <property type="entry name" value="DUF3017"/>
</dbReference>